<sequence>MKYYENYKLEDFLLDEQFRLWAVQPEPASDEFWTELGRQYPDKKLIMQQARELLLTWNQARSELTDDDLEQQVTRILHSTETSSKHPFAFTFTQTWISVAALFIIIIGLGWTVSRKMQRKQPASDYSQYVTAAAVPMKEVVNRSDRKMKISLPDGSVVSLSPAGRISYAAQFIRNRKREVYLSGEAFFDVKKDASNPFFVYAHGLVTRVVGTRFLVKTTASKVEVLVHSGRVSVLAMKDMDNQRDRNTELLLTPNQQAIFSTRDHLISKSISSMPLELIKPETQSGFAFRDQPIHKVFATLQKVYGIPIVYDSLLMEKCALHVELDNEPFFTKLDIISQTIGASYRISDGQVIVSSEGCE</sequence>
<dbReference type="InterPro" id="IPR032508">
    <property type="entry name" value="FecR_C"/>
</dbReference>
<evidence type="ECO:0000313" key="5">
    <source>
        <dbReference type="Proteomes" id="UP000323994"/>
    </source>
</evidence>
<dbReference type="GO" id="GO:0016989">
    <property type="term" value="F:sigma factor antagonist activity"/>
    <property type="evidence" value="ECO:0007669"/>
    <property type="project" value="TreeGrafter"/>
</dbReference>
<accession>A0A5M8QU72</accession>
<dbReference type="InterPro" id="IPR006860">
    <property type="entry name" value="FecR"/>
</dbReference>
<evidence type="ECO:0000259" key="2">
    <source>
        <dbReference type="Pfam" id="PF04773"/>
    </source>
</evidence>
<evidence type="ECO:0000259" key="3">
    <source>
        <dbReference type="Pfam" id="PF16344"/>
    </source>
</evidence>
<proteinExistence type="predicted"/>
<gene>
    <name evidence="4" type="ORF">FEM33_16925</name>
</gene>
<feature type="transmembrane region" description="Helical" evidence="1">
    <location>
        <begin position="88"/>
        <end position="111"/>
    </location>
</feature>
<evidence type="ECO:0000313" key="4">
    <source>
        <dbReference type="EMBL" id="KAA6438374.1"/>
    </source>
</evidence>
<dbReference type="Gene3D" id="3.55.50.30">
    <property type="match status" value="1"/>
</dbReference>
<keyword evidence="5" id="KW-1185">Reference proteome</keyword>
<feature type="domain" description="FecR protein" evidence="2">
    <location>
        <begin position="144"/>
        <end position="232"/>
    </location>
</feature>
<dbReference type="Gene3D" id="2.60.120.1440">
    <property type="match status" value="1"/>
</dbReference>
<keyword evidence="1" id="KW-0472">Membrane</keyword>
<comment type="caution">
    <text evidence="4">The sequence shown here is derived from an EMBL/GenBank/DDBJ whole genome shotgun (WGS) entry which is preliminary data.</text>
</comment>
<dbReference type="Pfam" id="PF16344">
    <property type="entry name" value="FecR_C"/>
    <property type="match status" value="1"/>
</dbReference>
<dbReference type="OrthoDB" id="1097347at2"/>
<dbReference type="Proteomes" id="UP000323994">
    <property type="component" value="Unassembled WGS sequence"/>
</dbReference>
<dbReference type="PANTHER" id="PTHR30273:SF2">
    <property type="entry name" value="PROTEIN FECR"/>
    <property type="match status" value="1"/>
</dbReference>
<dbReference type="EMBL" id="VBSN01000049">
    <property type="protein sequence ID" value="KAA6438374.1"/>
    <property type="molecule type" value="Genomic_DNA"/>
</dbReference>
<organism evidence="4 5">
    <name type="scientific">Dyadobacter flavalbus</name>
    <dbReference type="NCBI Taxonomy" id="2579942"/>
    <lineage>
        <taxon>Bacteria</taxon>
        <taxon>Pseudomonadati</taxon>
        <taxon>Bacteroidota</taxon>
        <taxon>Cytophagia</taxon>
        <taxon>Cytophagales</taxon>
        <taxon>Spirosomataceae</taxon>
        <taxon>Dyadobacter</taxon>
    </lineage>
</organism>
<keyword evidence="1" id="KW-1133">Transmembrane helix</keyword>
<protein>
    <submittedName>
        <fullName evidence="4">FecR family protein</fullName>
    </submittedName>
</protein>
<evidence type="ECO:0000256" key="1">
    <source>
        <dbReference type="SAM" id="Phobius"/>
    </source>
</evidence>
<dbReference type="Pfam" id="PF04773">
    <property type="entry name" value="FecR"/>
    <property type="match status" value="1"/>
</dbReference>
<keyword evidence="1" id="KW-0812">Transmembrane</keyword>
<name>A0A5M8QU72_9BACT</name>
<feature type="domain" description="Protein FecR C-terminal" evidence="3">
    <location>
        <begin position="287"/>
        <end position="354"/>
    </location>
</feature>
<dbReference type="PIRSF" id="PIRSF018266">
    <property type="entry name" value="FecR"/>
    <property type="match status" value="1"/>
</dbReference>
<dbReference type="PANTHER" id="PTHR30273">
    <property type="entry name" value="PERIPLASMIC SIGNAL SENSOR AND SIGMA FACTOR ACTIVATOR FECR-RELATED"/>
    <property type="match status" value="1"/>
</dbReference>
<reference evidence="4 5" key="1">
    <citation type="submission" date="2019-05" db="EMBL/GenBank/DDBJ databases">
        <authorList>
            <person name="Qu J.-H."/>
        </authorList>
    </citation>
    <scope>NUCLEOTIDE SEQUENCE [LARGE SCALE GENOMIC DNA]</scope>
    <source>
        <strain evidence="4 5">NS28</strain>
    </source>
</reference>
<dbReference type="RefSeq" id="WP_139013177.1">
    <property type="nucleotide sequence ID" value="NZ_VBSN01000049.1"/>
</dbReference>
<dbReference type="AlphaFoldDB" id="A0A5M8QU72"/>
<dbReference type="InterPro" id="IPR012373">
    <property type="entry name" value="Ferrdict_sens_TM"/>
</dbReference>